<dbReference type="PANTHER" id="PTHR33167:SF4">
    <property type="entry name" value="TRANSCRIPTION FACTOR, PUTATIVE (DUF863)-RELATED"/>
    <property type="match status" value="1"/>
</dbReference>
<feature type="region of interest" description="Disordered" evidence="1">
    <location>
        <begin position="354"/>
        <end position="390"/>
    </location>
</feature>
<proteinExistence type="predicted"/>
<feature type="non-terminal residue" evidence="2">
    <location>
        <position position="390"/>
    </location>
</feature>
<evidence type="ECO:0000256" key="1">
    <source>
        <dbReference type="SAM" id="MobiDB-lite"/>
    </source>
</evidence>
<feature type="region of interest" description="Disordered" evidence="1">
    <location>
        <begin position="67"/>
        <end position="133"/>
    </location>
</feature>
<organism evidence="2 3">
    <name type="scientific">Sphagnum jensenii</name>
    <dbReference type="NCBI Taxonomy" id="128206"/>
    <lineage>
        <taxon>Eukaryota</taxon>
        <taxon>Viridiplantae</taxon>
        <taxon>Streptophyta</taxon>
        <taxon>Embryophyta</taxon>
        <taxon>Bryophyta</taxon>
        <taxon>Sphagnophytina</taxon>
        <taxon>Sphagnopsida</taxon>
        <taxon>Sphagnales</taxon>
        <taxon>Sphagnaceae</taxon>
        <taxon>Sphagnum</taxon>
    </lineage>
</organism>
<name>A0ABP1AVZ7_9BRYO</name>
<dbReference type="PANTHER" id="PTHR33167">
    <property type="entry name" value="TRANSCRIPTION FACTOR, PUTATIVE (DUF863)-RELATED"/>
    <property type="match status" value="1"/>
</dbReference>
<reference evidence="2" key="1">
    <citation type="submission" date="2024-03" db="EMBL/GenBank/DDBJ databases">
        <authorList>
            <consortium name="ELIXIR-Norway"/>
            <consortium name="Elixir Norway"/>
        </authorList>
    </citation>
    <scope>NUCLEOTIDE SEQUENCE</scope>
</reference>
<feature type="region of interest" description="Disordered" evidence="1">
    <location>
        <begin position="1"/>
        <end position="21"/>
    </location>
</feature>
<protein>
    <submittedName>
        <fullName evidence="2">Uncharacterized protein</fullName>
    </submittedName>
</protein>
<feature type="compositionally biased region" description="Low complexity" evidence="1">
    <location>
        <begin position="80"/>
        <end position="91"/>
    </location>
</feature>
<dbReference type="EMBL" id="OZ023717">
    <property type="protein sequence ID" value="CAK9866764.1"/>
    <property type="molecule type" value="Genomic_DNA"/>
</dbReference>
<feature type="compositionally biased region" description="Polar residues" evidence="1">
    <location>
        <begin position="67"/>
        <end position="77"/>
    </location>
</feature>
<keyword evidence="3" id="KW-1185">Reference proteome</keyword>
<accession>A0ABP1AVZ7</accession>
<evidence type="ECO:0000313" key="2">
    <source>
        <dbReference type="EMBL" id="CAK9866764.1"/>
    </source>
</evidence>
<evidence type="ECO:0000313" key="3">
    <source>
        <dbReference type="Proteomes" id="UP001497522"/>
    </source>
</evidence>
<dbReference type="Proteomes" id="UP001497522">
    <property type="component" value="Chromosome 16"/>
</dbReference>
<sequence>MDVLRGLRGGDPYQEFRKGEGLQGLQASVRAAAAAGGGGGGFRATAASVPDVASSLHGSPLVPSMSGGYSFQKSSDIQEVPSWSVSRPKSSSNRDHSSEDDAGFWPAASQQNGSFKPRKTAGGSSGGSSTTENYFTITSNFSHRNNHFENNTGQSPPELVRDTMLRQDAQFREQVQELHRVHKLQVYLMAEMQKREAVAMQHVQAATCDSVNANNNKNSWAGKGGEAATVVEQGREFGGGGNRKPVRRRRIFDLERLPDENMDEEDDEEEKLSGEAAAGIKVDVEAEELRLRLSSGWAQQDGDRPVQDHLPVVTSRSDDNIVHGAPFRPTPTVATQGFLGGLWGLSLERKSNEAEGDYLPGADVSSHKKEKHSSLQFDIGDNPSHQPTTK</sequence>
<gene>
    <name evidence="2" type="ORF">CSSPJE1EN2_LOCUS9759</name>
</gene>